<gene>
    <name evidence="5" type="primary">Efcab3</name>
    <name evidence="5" type="ORF">FQV14_0003554</name>
</gene>
<dbReference type="AlphaFoldDB" id="A0A8J4J9D8"/>
<evidence type="ECO:0000256" key="1">
    <source>
        <dbReference type="ARBA" id="ARBA00022723"/>
    </source>
</evidence>
<accession>A0A8J4J9D8</accession>
<proteinExistence type="predicted"/>
<feature type="non-terminal residue" evidence="5">
    <location>
        <position position="387"/>
    </location>
</feature>
<dbReference type="PROSITE" id="PS00018">
    <property type="entry name" value="EF_HAND_1"/>
    <property type="match status" value="1"/>
</dbReference>
<dbReference type="SUPFAM" id="SSF47473">
    <property type="entry name" value="EF-hand"/>
    <property type="match status" value="1"/>
</dbReference>
<organism evidence="5 6">
    <name type="scientific">Eudyptes sclateri</name>
    <name type="common">Erect-crested penguin</name>
    <dbReference type="NCBI Taxonomy" id="92688"/>
    <lineage>
        <taxon>Eukaryota</taxon>
        <taxon>Metazoa</taxon>
        <taxon>Chordata</taxon>
        <taxon>Craniata</taxon>
        <taxon>Vertebrata</taxon>
        <taxon>Euteleostomi</taxon>
        <taxon>Archelosauria</taxon>
        <taxon>Archosauria</taxon>
        <taxon>Dinosauria</taxon>
        <taxon>Saurischia</taxon>
        <taxon>Theropoda</taxon>
        <taxon>Coelurosauria</taxon>
        <taxon>Aves</taxon>
        <taxon>Neognathae</taxon>
        <taxon>Neoaves</taxon>
        <taxon>Aequornithes</taxon>
        <taxon>Sphenisciformes</taxon>
        <taxon>Spheniscidae</taxon>
        <taxon>Eudyptes</taxon>
    </lineage>
</organism>
<evidence type="ECO:0000313" key="6">
    <source>
        <dbReference type="Proteomes" id="UP000725257"/>
    </source>
</evidence>
<protein>
    <submittedName>
        <fullName evidence="5">EF-hand calcium-binding domain-containing protein 3</fullName>
    </submittedName>
</protein>
<dbReference type="InterPro" id="IPR018247">
    <property type="entry name" value="EF_Hand_1_Ca_BS"/>
</dbReference>
<sequence length="387" mass="43954">AVLSLPAAFSDAFNSFPKDPDSNIKLHSLEMAAKQLGISLTSQEAYNELVCADASRDRMVDFSDFLDIITDKKCFAQTISPGKNDSGSFDSVDARGILLFKAFLKLLELAALPRRRLFQIISYYQQKLRDCTGQKAWMDGDFLKRRRKKPHKIWKKPVYPMPSFVSAAHVSATNKREAAAYVEHLKVSDSSSYFPLPRSGSPYAQVPIFPLVSKQDATTLAKPKKGLRKVARQRNEPTASFESHFFCERNRVREAAALKPPAHHGKKRCSPDVNTERPNAPRHLTTDSPGKPQAQKAQAAKRYRHGLALRQRHSLLKLWQKIGRGQVGLQTGSEHFHRTFCTYSWSWSARRELVTAADLRRLDRQLCRRRRPARPGTAMDTRRRPCL</sequence>
<evidence type="ECO:0000256" key="2">
    <source>
        <dbReference type="ARBA" id="ARBA00022737"/>
    </source>
</evidence>
<comment type="caution">
    <text evidence="5">The sequence shown here is derived from an EMBL/GenBank/DDBJ whole genome shotgun (WGS) entry which is preliminary data.</text>
</comment>
<evidence type="ECO:0000256" key="4">
    <source>
        <dbReference type="SAM" id="MobiDB-lite"/>
    </source>
</evidence>
<reference evidence="5 6" key="1">
    <citation type="journal article" date="2019" name="Gigascience">
        <title>High-coverage genomes to elucidate the evolution of penguins.</title>
        <authorList>
            <person name="Pan H."/>
            <person name="Cole T.L."/>
            <person name="Bi X."/>
            <person name="Fang M."/>
            <person name="Zhou C."/>
            <person name="Yang Z."/>
            <person name="Ksepka D.T."/>
            <person name="Hart T."/>
            <person name="Bouzat J.L."/>
            <person name="Argilla L.S."/>
            <person name="Bertelsen M.F."/>
            <person name="Boersma P.D."/>
            <person name="Bost C.A."/>
            <person name="Cherel Y."/>
            <person name="Dann P."/>
            <person name="Fiddaman S.R."/>
            <person name="Howard P."/>
            <person name="Labuschagne K."/>
            <person name="Mattern T."/>
            <person name="Miller G."/>
            <person name="Parker P."/>
            <person name="Phillips R.A."/>
            <person name="Quillfeldt P."/>
            <person name="Ryan P.G."/>
            <person name="Taylor H."/>
            <person name="Thompson D.R."/>
            <person name="Young M.J."/>
            <person name="Ellegaard M.R."/>
            <person name="Gilbert M.T.P."/>
            <person name="Sinding M.S."/>
            <person name="Pacheco G."/>
            <person name="Shepherd L.D."/>
            <person name="Tennyson A.J.D."/>
            <person name="Grosser S."/>
            <person name="Kay E."/>
            <person name="Nupen L.J."/>
            <person name="Ellenberg U."/>
            <person name="Houston D.M."/>
            <person name="Reeve A.H."/>
            <person name="Johnson K."/>
            <person name="Masello J.F."/>
            <person name="Stracke T."/>
            <person name="McKinlay B."/>
            <person name="Borboroglu P.G."/>
            <person name="Zhang D.X."/>
            <person name="Zhang G."/>
        </authorList>
    </citation>
    <scope>NUCLEOTIDE SEQUENCE [LARGE SCALE GENOMIC DNA]</scope>
    <source>
        <strain evidence="5">Ant 5</strain>
    </source>
</reference>
<keyword evidence="2" id="KW-0677">Repeat</keyword>
<dbReference type="InterPro" id="IPR011992">
    <property type="entry name" value="EF-hand-dom_pair"/>
</dbReference>
<evidence type="ECO:0000313" key="5">
    <source>
        <dbReference type="EMBL" id="KAF1516615.1"/>
    </source>
</evidence>
<dbReference type="PANTHER" id="PTHR22656">
    <property type="entry name" value="EF-HAND CALCIUM-BINDING DOMAIN-CONTAINING PROTEIN 13"/>
    <property type="match status" value="1"/>
</dbReference>
<dbReference type="GO" id="GO:0046872">
    <property type="term" value="F:metal ion binding"/>
    <property type="evidence" value="ECO:0007669"/>
    <property type="project" value="UniProtKB-KW"/>
</dbReference>
<feature type="non-terminal residue" evidence="5">
    <location>
        <position position="1"/>
    </location>
</feature>
<feature type="region of interest" description="Disordered" evidence="4">
    <location>
        <begin position="257"/>
        <end position="300"/>
    </location>
</feature>
<keyword evidence="1" id="KW-0479">Metal-binding</keyword>
<dbReference type="EMBL" id="VULE01002653">
    <property type="protein sequence ID" value="KAF1516615.1"/>
    <property type="molecule type" value="Genomic_DNA"/>
</dbReference>
<evidence type="ECO:0000256" key="3">
    <source>
        <dbReference type="ARBA" id="ARBA00022837"/>
    </source>
</evidence>
<keyword evidence="6" id="KW-1185">Reference proteome</keyword>
<dbReference type="PANTHER" id="PTHR22656:SF1">
    <property type="entry name" value="EF-HAND CALCIUM-BINDING DOMAIN-CONTAINING PROTEIN 13"/>
    <property type="match status" value="1"/>
</dbReference>
<dbReference type="Proteomes" id="UP000725257">
    <property type="component" value="Unassembled WGS sequence"/>
</dbReference>
<dbReference type="Gene3D" id="1.10.238.10">
    <property type="entry name" value="EF-hand"/>
    <property type="match status" value="1"/>
</dbReference>
<name>A0A8J4J9D8_EUDSL</name>
<keyword evidence="3" id="KW-0106">Calcium</keyword>